<gene>
    <name evidence="1" type="ORF">F53441_9324</name>
</gene>
<name>A0A8H4NVM1_9HYPO</name>
<evidence type="ECO:0000313" key="1">
    <source>
        <dbReference type="EMBL" id="KAF4447093.1"/>
    </source>
</evidence>
<dbReference type="EMBL" id="JAADJG010000415">
    <property type="protein sequence ID" value="KAF4447093.1"/>
    <property type="molecule type" value="Genomic_DNA"/>
</dbReference>
<reference evidence="1" key="1">
    <citation type="submission" date="2020-01" db="EMBL/GenBank/DDBJ databases">
        <title>Identification and distribution of gene clusters putatively required for synthesis of sphingolipid metabolism inhibitors in phylogenetically diverse species of the filamentous fungus Fusarium.</title>
        <authorList>
            <person name="Kim H.-S."/>
            <person name="Busman M."/>
            <person name="Brown D.W."/>
            <person name="Divon H."/>
            <person name="Uhlig S."/>
            <person name="Proctor R.H."/>
        </authorList>
    </citation>
    <scope>NUCLEOTIDE SEQUENCE</scope>
    <source>
        <strain evidence="1">NRRL 53441</strain>
    </source>
</reference>
<dbReference type="OrthoDB" id="5073644at2759"/>
<protein>
    <submittedName>
        <fullName evidence="1">Uncharacterized protein</fullName>
    </submittedName>
</protein>
<comment type="caution">
    <text evidence="1">The sequence shown here is derived from an EMBL/GenBank/DDBJ whole genome shotgun (WGS) entry which is preliminary data.</text>
</comment>
<dbReference type="AlphaFoldDB" id="A0A8H4NVM1"/>
<evidence type="ECO:0000313" key="2">
    <source>
        <dbReference type="Proteomes" id="UP000605986"/>
    </source>
</evidence>
<keyword evidence="2" id="KW-1185">Reference proteome</keyword>
<accession>A0A8H4NVM1</accession>
<dbReference type="Proteomes" id="UP000605986">
    <property type="component" value="Unassembled WGS sequence"/>
</dbReference>
<proteinExistence type="predicted"/>
<organism evidence="1 2">
    <name type="scientific">Fusarium austroafricanum</name>
    <dbReference type="NCBI Taxonomy" id="2364996"/>
    <lineage>
        <taxon>Eukaryota</taxon>
        <taxon>Fungi</taxon>
        <taxon>Dikarya</taxon>
        <taxon>Ascomycota</taxon>
        <taxon>Pezizomycotina</taxon>
        <taxon>Sordariomycetes</taxon>
        <taxon>Hypocreomycetidae</taxon>
        <taxon>Hypocreales</taxon>
        <taxon>Nectriaceae</taxon>
        <taxon>Fusarium</taxon>
        <taxon>Fusarium concolor species complex</taxon>
    </lineage>
</organism>
<sequence length="370" mass="42052">MDWFVEQLQLEQEWAKLYPHTLSPIAQSGIVFLMSKLAPSEAWDKMKTLILANKFLNGLIQGHRVEGNKQWLICNPWGNPSNMPNIDPSGPHYPSPLECPKANLREIFTEFYNMVLCARAADVHAIKGRSPARNRGYAKHIYPGESKLPPLMGCHLWFSQDAGVPCELVVYQRADKNSDVLKPVTSLKHAQMGSKPAPFVNPAVLSSEYEENHPYWGQLGSQEKREPWELLESIGRFSVEDPPSQQMKMLAQMHYCIDKRYPSYPDQVSALRKNDRNWQTRPQYPLLRHPREILVNTNIGPNRYEVPLNAYIGSPGAMRSPNFGFTFQPARTEVPGQAFQRVQAVLSTEAELFNTAMQFKKDDINAGSES</sequence>